<sequence>MTELVKARDFAMDTLERVKRVISAKKILRTWCLFKERETALNNKVENSIVVDSEWRNIPEKDTGKNRVSFNVFSKTQSHNGSIVHEVINTCDGVDKDLGIFGSVVFSWIKAHDKSESFFTKEGKKWMENTEKWIPILEDTIDTLDENRTIILWINRDNRVCLTPYIHTELINKLMDTWSLHLRIKDIMERFNYYNDGERYEIIN</sequence>
<protein>
    <submittedName>
        <fullName evidence="1">Uncharacterized protein</fullName>
    </submittedName>
</protein>
<accession>A0A6C0L3Q1</accession>
<evidence type="ECO:0000313" key="1">
    <source>
        <dbReference type="EMBL" id="QHU23457.1"/>
    </source>
</evidence>
<name>A0A6C0L3Q1_9ZZZZ</name>
<dbReference type="AlphaFoldDB" id="A0A6C0L3Q1"/>
<reference evidence="1" key="1">
    <citation type="journal article" date="2020" name="Nature">
        <title>Giant virus diversity and host interactions through global metagenomics.</title>
        <authorList>
            <person name="Schulz F."/>
            <person name="Roux S."/>
            <person name="Paez-Espino D."/>
            <person name="Jungbluth S."/>
            <person name="Walsh D.A."/>
            <person name="Denef V.J."/>
            <person name="McMahon K.D."/>
            <person name="Konstantinidis K.T."/>
            <person name="Eloe-Fadrosh E.A."/>
            <person name="Kyrpides N.C."/>
            <person name="Woyke T."/>
        </authorList>
    </citation>
    <scope>NUCLEOTIDE SEQUENCE</scope>
    <source>
        <strain evidence="1">GVMAG-S-ERX555907-94</strain>
    </source>
</reference>
<dbReference type="EMBL" id="MN741029">
    <property type="protein sequence ID" value="QHU23457.1"/>
    <property type="molecule type" value="Genomic_DNA"/>
</dbReference>
<organism evidence="1">
    <name type="scientific">viral metagenome</name>
    <dbReference type="NCBI Taxonomy" id="1070528"/>
    <lineage>
        <taxon>unclassified sequences</taxon>
        <taxon>metagenomes</taxon>
        <taxon>organismal metagenomes</taxon>
    </lineage>
</organism>
<proteinExistence type="predicted"/>